<sequence>MVQCASEISWDPAETDGLSEDWLDRLLVAVDGHTVVRTPVGMLFAGVSQIERLLAHPALKVPVVEQYELMGVSEAILERARRVILGLDGVPHTRLRRLVSRAFTQRAVERLAETMRSYLVPRLDGVDGEVDFINEIVGDYPAAIIGGLLGLPAADLPHLTSIAQVITSSQFSLDVDRAHQYLAAAAECDAYLADLVTSKRKAPGDDILTHLTQVEVEGDSLSDAEIVSLCASLMNAGIDTTRNQISLGMILFARHREQWNRLRDERVLVGNAVEEILRFLPVTPLLTRLNTEGLTFDGVDVPERTYISLGVAAANRDPTFNSGDAMTFDVSRPNPRHFTFGHGAHFCVGAALARLEMRELLAQMVSRFGCVEVVGQAPRRSAMGVYGVKSLTLRLDRQCQKACKHLDR</sequence>
<comment type="similarity">
    <text evidence="1 7">Belongs to the cytochrome P450 family.</text>
</comment>
<reference evidence="8 9" key="1">
    <citation type="submission" date="2016-06" db="EMBL/GenBank/DDBJ databases">
        <authorList>
            <person name="Sutton G."/>
            <person name="Brinkac L."/>
            <person name="Sanka R."/>
            <person name="Adams M."/>
            <person name="Lau E."/>
            <person name="Garcia-Basteiro A."/>
            <person name="Lopez-Varela E."/>
            <person name="Palencia S."/>
        </authorList>
    </citation>
    <scope>NUCLEOTIDE SEQUENCE [LARGE SCALE GENOMIC DNA]</scope>
    <source>
        <strain evidence="8 9">1164983.0</strain>
    </source>
</reference>
<dbReference type="InterPro" id="IPR002397">
    <property type="entry name" value="Cyt_P450_B"/>
</dbReference>
<dbReference type="SUPFAM" id="SSF48264">
    <property type="entry name" value="Cytochrome P450"/>
    <property type="match status" value="1"/>
</dbReference>
<gene>
    <name evidence="8" type="ORF">A5628_06890</name>
</gene>
<evidence type="ECO:0000256" key="2">
    <source>
        <dbReference type="ARBA" id="ARBA00022617"/>
    </source>
</evidence>
<dbReference type="PROSITE" id="PS00086">
    <property type="entry name" value="CYTOCHROME_P450"/>
    <property type="match status" value="1"/>
</dbReference>
<dbReference type="Proteomes" id="UP000093894">
    <property type="component" value="Unassembled WGS sequence"/>
</dbReference>
<dbReference type="PANTHER" id="PTHR46696:SF6">
    <property type="entry name" value="P450, PUTATIVE (EUROFUNG)-RELATED"/>
    <property type="match status" value="1"/>
</dbReference>
<dbReference type="GO" id="GO:0004497">
    <property type="term" value="F:monooxygenase activity"/>
    <property type="evidence" value="ECO:0007669"/>
    <property type="project" value="UniProtKB-KW"/>
</dbReference>
<dbReference type="InterPro" id="IPR036396">
    <property type="entry name" value="Cyt_P450_sf"/>
</dbReference>
<comment type="caution">
    <text evidence="8">The sequence shown here is derived from an EMBL/GenBank/DDBJ whole genome shotgun (WGS) entry which is preliminary data.</text>
</comment>
<dbReference type="InterPro" id="IPR001128">
    <property type="entry name" value="Cyt_P450"/>
</dbReference>
<keyword evidence="4 7" id="KW-0560">Oxidoreductase</keyword>
<dbReference type="EMBL" id="LZLG01000066">
    <property type="protein sequence ID" value="OBJ60769.1"/>
    <property type="molecule type" value="Genomic_DNA"/>
</dbReference>
<proteinExistence type="inferred from homology"/>
<organism evidence="8 9">
    <name type="scientific">Mycobacterium colombiense</name>
    <dbReference type="NCBI Taxonomy" id="339268"/>
    <lineage>
        <taxon>Bacteria</taxon>
        <taxon>Bacillati</taxon>
        <taxon>Actinomycetota</taxon>
        <taxon>Actinomycetes</taxon>
        <taxon>Mycobacteriales</taxon>
        <taxon>Mycobacteriaceae</taxon>
        <taxon>Mycobacterium</taxon>
        <taxon>Mycobacterium avium complex (MAC)</taxon>
    </lineage>
</organism>
<keyword evidence="2 7" id="KW-0349">Heme</keyword>
<dbReference type="GO" id="GO:0020037">
    <property type="term" value="F:heme binding"/>
    <property type="evidence" value="ECO:0007669"/>
    <property type="project" value="InterPro"/>
</dbReference>
<dbReference type="AlphaFoldDB" id="A0A853M453"/>
<evidence type="ECO:0008006" key="10">
    <source>
        <dbReference type="Google" id="ProtNLM"/>
    </source>
</evidence>
<evidence type="ECO:0000313" key="8">
    <source>
        <dbReference type="EMBL" id="OBJ60769.1"/>
    </source>
</evidence>
<dbReference type="Gene3D" id="1.10.630.10">
    <property type="entry name" value="Cytochrome P450"/>
    <property type="match status" value="1"/>
</dbReference>
<evidence type="ECO:0000313" key="9">
    <source>
        <dbReference type="Proteomes" id="UP000093894"/>
    </source>
</evidence>
<keyword evidence="6 7" id="KW-0503">Monooxygenase</keyword>
<evidence type="ECO:0000256" key="7">
    <source>
        <dbReference type="RuleBase" id="RU000461"/>
    </source>
</evidence>
<protein>
    <recommendedName>
        <fullName evidence="10">Cytochrome P450</fullName>
    </recommendedName>
</protein>
<keyword evidence="5 7" id="KW-0408">Iron</keyword>
<dbReference type="Pfam" id="PF00067">
    <property type="entry name" value="p450"/>
    <property type="match status" value="1"/>
</dbReference>
<accession>A0A853M453</accession>
<dbReference type="InterPro" id="IPR017972">
    <property type="entry name" value="Cyt_P450_CS"/>
</dbReference>
<evidence type="ECO:0000256" key="6">
    <source>
        <dbReference type="ARBA" id="ARBA00023033"/>
    </source>
</evidence>
<dbReference type="RefSeq" id="WP_065052219.1">
    <property type="nucleotide sequence ID" value="NZ_LZLG01000066.1"/>
</dbReference>
<dbReference type="GO" id="GO:0005506">
    <property type="term" value="F:iron ion binding"/>
    <property type="evidence" value="ECO:0007669"/>
    <property type="project" value="InterPro"/>
</dbReference>
<keyword evidence="3 7" id="KW-0479">Metal-binding</keyword>
<evidence type="ECO:0000256" key="1">
    <source>
        <dbReference type="ARBA" id="ARBA00010617"/>
    </source>
</evidence>
<name>A0A853M453_9MYCO</name>
<dbReference type="GO" id="GO:0016705">
    <property type="term" value="F:oxidoreductase activity, acting on paired donors, with incorporation or reduction of molecular oxygen"/>
    <property type="evidence" value="ECO:0007669"/>
    <property type="project" value="InterPro"/>
</dbReference>
<dbReference type="PRINTS" id="PR00385">
    <property type="entry name" value="P450"/>
</dbReference>
<dbReference type="PRINTS" id="PR00359">
    <property type="entry name" value="BP450"/>
</dbReference>
<dbReference type="PANTHER" id="PTHR46696">
    <property type="entry name" value="P450, PUTATIVE (EUROFUNG)-RELATED"/>
    <property type="match status" value="1"/>
</dbReference>
<evidence type="ECO:0000256" key="5">
    <source>
        <dbReference type="ARBA" id="ARBA00023004"/>
    </source>
</evidence>
<evidence type="ECO:0000256" key="3">
    <source>
        <dbReference type="ARBA" id="ARBA00022723"/>
    </source>
</evidence>
<evidence type="ECO:0000256" key="4">
    <source>
        <dbReference type="ARBA" id="ARBA00023002"/>
    </source>
</evidence>